<gene>
    <name evidence="2" type="ORF">GCM10007906_05320</name>
</gene>
<accession>A0ABQ5XYI2</accession>
<evidence type="ECO:0000313" key="3">
    <source>
        <dbReference type="Proteomes" id="UP001156669"/>
    </source>
</evidence>
<evidence type="ECO:0000256" key="1">
    <source>
        <dbReference type="SAM" id="MobiDB-lite"/>
    </source>
</evidence>
<feature type="region of interest" description="Disordered" evidence="1">
    <location>
        <begin position="58"/>
        <end position="77"/>
    </location>
</feature>
<dbReference type="EMBL" id="BSOE01000010">
    <property type="protein sequence ID" value="GLR02945.1"/>
    <property type="molecule type" value="Genomic_DNA"/>
</dbReference>
<reference evidence="3" key="1">
    <citation type="journal article" date="2019" name="Int. J. Syst. Evol. Microbiol.">
        <title>The Global Catalogue of Microorganisms (GCM) 10K type strain sequencing project: providing services to taxonomists for standard genome sequencing and annotation.</title>
        <authorList>
            <consortium name="The Broad Institute Genomics Platform"/>
            <consortium name="The Broad Institute Genome Sequencing Center for Infectious Disease"/>
            <person name="Wu L."/>
            <person name="Ma J."/>
        </authorList>
    </citation>
    <scope>NUCLEOTIDE SEQUENCE [LARGE SCALE GENOMIC DNA]</scope>
    <source>
        <strain evidence="3">NBRC 110633</strain>
    </source>
</reference>
<evidence type="ECO:0000313" key="2">
    <source>
        <dbReference type="EMBL" id="GLR02945.1"/>
    </source>
</evidence>
<proteinExistence type="predicted"/>
<sequence length="77" mass="8844">MKNRQVKGDAIKVSPLFVSRSGVFRARINQQIKVARRTQLSSHLLFALIYKRRGCLRGGGQRKHQYTSSVRPEEDMS</sequence>
<name>A0ABQ5XYI2_9VIBR</name>
<comment type="caution">
    <text evidence="2">The sequence shown here is derived from an EMBL/GenBank/DDBJ whole genome shotgun (WGS) entry which is preliminary data.</text>
</comment>
<protein>
    <submittedName>
        <fullName evidence="2">Uncharacterized protein</fullName>
    </submittedName>
</protein>
<organism evidence="2 3">
    <name type="scientific">Vibrio hyugaensis</name>
    <dbReference type="NCBI Taxonomy" id="1534743"/>
    <lineage>
        <taxon>Bacteria</taxon>
        <taxon>Pseudomonadati</taxon>
        <taxon>Pseudomonadota</taxon>
        <taxon>Gammaproteobacteria</taxon>
        <taxon>Vibrionales</taxon>
        <taxon>Vibrionaceae</taxon>
        <taxon>Vibrio</taxon>
    </lineage>
</organism>
<keyword evidence="3" id="KW-1185">Reference proteome</keyword>
<dbReference type="Proteomes" id="UP001156669">
    <property type="component" value="Unassembled WGS sequence"/>
</dbReference>